<accession>A0A0A8YVI6</accession>
<reference evidence="2" key="2">
    <citation type="journal article" date="2015" name="Data Brief">
        <title>Shoot transcriptome of the giant reed, Arundo donax.</title>
        <authorList>
            <person name="Barrero R.A."/>
            <person name="Guerrero F.D."/>
            <person name="Moolhuijzen P."/>
            <person name="Goolsby J.A."/>
            <person name="Tidwell J."/>
            <person name="Bellgard S.E."/>
            <person name="Bellgard M.I."/>
        </authorList>
    </citation>
    <scope>NUCLEOTIDE SEQUENCE</scope>
    <source>
        <tissue evidence="2">Shoot tissue taken approximately 20 cm above the soil surface</tissue>
    </source>
</reference>
<protein>
    <submittedName>
        <fullName evidence="2">Uncharacterized protein</fullName>
    </submittedName>
</protein>
<reference evidence="2" key="1">
    <citation type="submission" date="2014-09" db="EMBL/GenBank/DDBJ databases">
        <authorList>
            <person name="Magalhaes I.L.F."/>
            <person name="Oliveira U."/>
            <person name="Santos F.R."/>
            <person name="Vidigal T.H.D.A."/>
            <person name="Brescovit A.D."/>
            <person name="Santos A.J."/>
        </authorList>
    </citation>
    <scope>NUCLEOTIDE SEQUENCE</scope>
    <source>
        <tissue evidence="2">Shoot tissue taken approximately 20 cm above the soil surface</tissue>
    </source>
</reference>
<sequence length="54" mass="6180">MERSNHLICMCYPFLITLIALPSQSMHVYLSSSSQIFCSFSLSGTFYFILKPIL</sequence>
<proteinExistence type="predicted"/>
<dbReference type="EMBL" id="GBRH01271308">
    <property type="protein sequence ID" value="JAD26587.1"/>
    <property type="molecule type" value="Transcribed_RNA"/>
</dbReference>
<keyword evidence="1" id="KW-0472">Membrane</keyword>
<organism evidence="2">
    <name type="scientific">Arundo donax</name>
    <name type="common">Giant reed</name>
    <name type="synonym">Donax arundinaceus</name>
    <dbReference type="NCBI Taxonomy" id="35708"/>
    <lineage>
        <taxon>Eukaryota</taxon>
        <taxon>Viridiplantae</taxon>
        <taxon>Streptophyta</taxon>
        <taxon>Embryophyta</taxon>
        <taxon>Tracheophyta</taxon>
        <taxon>Spermatophyta</taxon>
        <taxon>Magnoliopsida</taxon>
        <taxon>Liliopsida</taxon>
        <taxon>Poales</taxon>
        <taxon>Poaceae</taxon>
        <taxon>PACMAD clade</taxon>
        <taxon>Arundinoideae</taxon>
        <taxon>Arundineae</taxon>
        <taxon>Arundo</taxon>
    </lineage>
</organism>
<keyword evidence="1" id="KW-0812">Transmembrane</keyword>
<keyword evidence="1" id="KW-1133">Transmembrane helix</keyword>
<name>A0A0A8YVI6_ARUDO</name>
<feature type="transmembrane region" description="Helical" evidence="1">
    <location>
        <begin position="7"/>
        <end position="23"/>
    </location>
</feature>
<evidence type="ECO:0000256" key="1">
    <source>
        <dbReference type="SAM" id="Phobius"/>
    </source>
</evidence>
<dbReference type="AlphaFoldDB" id="A0A0A8YVI6"/>
<evidence type="ECO:0000313" key="2">
    <source>
        <dbReference type="EMBL" id="JAD26587.1"/>
    </source>
</evidence>
<feature type="transmembrane region" description="Helical" evidence="1">
    <location>
        <begin position="29"/>
        <end position="50"/>
    </location>
</feature>